<evidence type="ECO:0000256" key="4">
    <source>
        <dbReference type="ARBA" id="ARBA00022692"/>
    </source>
</evidence>
<evidence type="ECO:0000256" key="1">
    <source>
        <dbReference type="ARBA" id="ARBA00004323"/>
    </source>
</evidence>
<dbReference type="GeneTree" id="ENSGT00940000156614"/>
<feature type="region of interest" description="Disordered" evidence="12">
    <location>
        <begin position="69"/>
        <end position="94"/>
    </location>
</feature>
<dbReference type="EC" id="2.8.2.-" evidence="11"/>
<evidence type="ECO:0000313" key="14">
    <source>
        <dbReference type="Proteomes" id="UP001501920"/>
    </source>
</evidence>
<evidence type="ECO:0000256" key="7">
    <source>
        <dbReference type="ARBA" id="ARBA00023034"/>
    </source>
</evidence>
<dbReference type="Proteomes" id="UP001501920">
    <property type="component" value="Chromosome 4"/>
</dbReference>
<keyword evidence="8 11" id="KW-0472">Membrane</keyword>
<dbReference type="PANTHER" id="PTHR12137">
    <property type="entry name" value="CARBOHYDRATE SULFOTRANSFERASE"/>
    <property type="match status" value="1"/>
</dbReference>
<keyword evidence="4 11" id="KW-0812">Transmembrane</keyword>
<proteinExistence type="inferred from homology"/>
<evidence type="ECO:0000256" key="5">
    <source>
        <dbReference type="ARBA" id="ARBA00022968"/>
    </source>
</evidence>
<dbReference type="GO" id="GO:0000139">
    <property type="term" value="C:Golgi membrane"/>
    <property type="evidence" value="ECO:0007669"/>
    <property type="project" value="UniProtKB-SubCell"/>
</dbReference>
<keyword evidence="9 11" id="KW-0325">Glycoprotein</keyword>
<keyword evidence="5 11" id="KW-0735">Signal-anchor</keyword>
<dbReference type="InterPro" id="IPR005331">
    <property type="entry name" value="Sulfotransferase"/>
</dbReference>
<dbReference type="STRING" id="42514.ENSPNAP00000028493"/>
<dbReference type="GO" id="GO:0030166">
    <property type="term" value="P:proteoglycan biosynthetic process"/>
    <property type="evidence" value="ECO:0007669"/>
    <property type="project" value="TreeGrafter"/>
</dbReference>
<dbReference type="OMA" id="RTEESWI"/>
<evidence type="ECO:0000256" key="10">
    <source>
        <dbReference type="ARBA" id="ARBA00023277"/>
    </source>
</evidence>
<dbReference type="Ensembl" id="ENSPNAT00000014721.2">
    <property type="protein sequence ID" value="ENSPNAP00000028493.2"/>
    <property type="gene ID" value="ENSPNAG00000014219.2"/>
</dbReference>
<protein>
    <recommendedName>
        <fullName evidence="11">Carbohydrate sulfotransferase</fullName>
        <ecNumber evidence="11">2.8.2.-</ecNumber>
    </recommendedName>
</protein>
<evidence type="ECO:0000256" key="11">
    <source>
        <dbReference type="RuleBase" id="RU364020"/>
    </source>
</evidence>
<comment type="similarity">
    <text evidence="2 11">Belongs to the sulfotransferase 2 family.</text>
</comment>
<keyword evidence="3 11" id="KW-0808">Transferase</keyword>
<reference evidence="13 14" key="1">
    <citation type="submission" date="2020-10" db="EMBL/GenBank/DDBJ databases">
        <title>Pygocentrus nattereri (red-bellied piranha) genome, fPygNat1, primary haplotype.</title>
        <authorList>
            <person name="Myers G."/>
            <person name="Meyer A."/>
            <person name="Karagic N."/>
            <person name="Pippel M."/>
            <person name="Winkler S."/>
            <person name="Tracey A."/>
            <person name="Wood J."/>
            <person name="Formenti G."/>
            <person name="Howe K."/>
            <person name="Fedrigo O."/>
            <person name="Jarvis E.D."/>
        </authorList>
    </citation>
    <scope>NUCLEOTIDE SEQUENCE [LARGE SCALE GENOMIC DNA]</scope>
</reference>
<evidence type="ECO:0000256" key="2">
    <source>
        <dbReference type="ARBA" id="ARBA00006339"/>
    </source>
</evidence>
<accession>A0A3B4DYF9</accession>
<organism evidence="13 14">
    <name type="scientific">Pygocentrus nattereri</name>
    <name type="common">Red-bellied piranha</name>
    <dbReference type="NCBI Taxonomy" id="42514"/>
    <lineage>
        <taxon>Eukaryota</taxon>
        <taxon>Metazoa</taxon>
        <taxon>Chordata</taxon>
        <taxon>Craniata</taxon>
        <taxon>Vertebrata</taxon>
        <taxon>Euteleostomi</taxon>
        <taxon>Actinopterygii</taxon>
        <taxon>Neopterygii</taxon>
        <taxon>Teleostei</taxon>
        <taxon>Ostariophysi</taxon>
        <taxon>Characiformes</taxon>
        <taxon>Characoidei</taxon>
        <taxon>Pygocentrus</taxon>
    </lineage>
</organism>
<dbReference type="Pfam" id="PF03567">
    <property type="entry name" value="Sulfotransfer_2"/>
    <property type="match status" value="1"/>
</dbReference>
<dbReference type="SUPFAM" id="SSF52540">
    <property type="entry name" value="P-loop containing nucleoside triphosphate hydrolases"/>
    <property type="match status" value="1"/>
</dbReference>
<keyword evidence="7 11" id="KW-0333">Golgi apparatus</keyword>
<name>A0A3B4DYF9_PYGNA</name>
<evidence type="ECO:0000256" key="8">
    <source>
        <dbReference type="ARBA" id="ARBA00023136"/>
    </source>
</evidence>
<reference evidence="13" key="3">
    <citation type="submission" date="2025-09" db="UniProtKB">
        <authorList>
            <consortium name="Ensembl"/>
        </authorList>
    </citation>
    <scope>IDENTIFICATION</scope>
</reference>
<evidence type="ECO:0000256" key="12">
    <source>
        <dbReference type="SAM" id="MobiDB-lite"/>
    </source>
</evidence>
<keyword evidence="10 11" id="KW-0119">Carbohydrate metabolism</keyword>
<dbReference type="GO" id="GO:0008146">
    <property type="term" value="F:sulfotransferase activity"/>
    <property type="evidence" value="ECO:0007669"/>
    <property type="project" value="InterPro"/>
</dbReference>
<gene>
    <name evidence="13" type="primary">CHST12</name>
</gene>
<feature type="transmembrane region" description="Helical" evidence="11">
    <location>
        <begin position="24"/>
        <end position="47"/>
    </location>
</feature>
<reference evidence="13" key="2">
    <citation type="submission" date="2025-08" db="UniProtKB">
        <authorList>
            <consortium name="Ensembl"/>
        </authorList>
    </citation>
    <scope>IDENTIFICATION</scope>
</reference>
<comment type="subcellular location">
    <subcellularLocation>
        <location evidence="1 11">Golgi apparatus membrane</location>
        <topology evidence="1 11">Single-pass type II membrane protein</topology>
    </subcellularLocation>
</comment>
<dbReference type="GO" id="GO:0016051">
    <property type="term" value="P:carbohydrate biosynthetic process"/>
    <property type="evidence" value="ECO:0007669"/>
    <property type="project" value="InterPro"/>
</dbReference>
<dbReference type="AlphaFoldDB" id="A0A3B4DYF9"/>
<dbReference type="InterPro" id="IPR018011">
    <property type="entry name" value="Carb_sulfotrans_8-10"/>
</dbReference>
<dbReference type="PANTHER" id="PTHR12137:SF4">
    <property type="entry name" value="CARBOHYDRATE SULFOTRANSFERASE 12"/>
    <property type="match status" value="1"/>
</dbReference>
<evidence type="ECO:0000256" key="3">
    <source>
        <dbReference type="ARBA" id="ARBA00022679"/>
    </source>
</evidence>
<keyword evidence="6 11" id="KW-1133">Transmembrane helix</keyword>
<dbReference type="InterPro" id="IPR027417">
    <property type="entry name" value="P-loop_NTPase"/>
</dbReference>
<sequence length="411" mass="48592">MLPSLPFTAHRFPMHGEAMNMPRFLQLLFMVSFSLAFVYFWCLGVSLNSKHGTRLQPCSNQAEDQLSSTYGQDCSRHGTLSREPSGPAAPNEDLEGVDASRYERLKLLDLQHRQYTRKKLIHDMCRHNGALRFSEKATFSGFPNEQLANLIVDDQHGIIYCYVPKVACTEWKSIMIFLSESLKINGTPFKNHSDIPRDLIHSNSVVYLNRSHRNLMKWKIRKYKKFLFVRNPLVRLISAYRDKFEKKNDYFYKFLAVPIMRRYKNLFPPTSAEHAYMNGIRPSFSDFIQYILDLPDDDGSSFEEHWRQVYHLCHPCQIEYDFIGKMETMYEDAQYLLRILKVDHIVHFPPGTSNRTEESWIKTWFTSIPIEWRKKLYQIYEPDFQLFGYSLPENFYNNPAPILCHEELRQF</sequence>
<evidence type="ECO:0000313" key="13">
    <source>
        <dbReference type="Ensembl" id="ENSPNAP00000028493.2"/>
    </source>
</evidence>
<evidence type="ECO:0000256" key="6">
    <source>
        <dbReference type="ARBA" id="ARBA00022989"/>
    </source>
</evidence>
<keyword evidence="14" id="KW-1185">Reference proteome</keyword>
<evidence type="ECO:0000256" key="9">
    <source>
        <dbReference type="ARBA" id="ARBA00023180"/>
    </source>
</evidence>